<evidence type="ECO:0000256" key="13">
    <source>
        <dbReference type="HAMAP-Rule" id="MF_01398"/>
    </source>
</evidence>
<dbReference type="OrthoDB" id="46031at2"/>
<reference evidence="16 17" key="1">
    <citation type="submission" date="2009-06" db="EMBL/GenBank/DDBJ databases">
        <title>Complete sequence of Thermotogales bacterium TBF 19.5.1.</title>
        <authorList>
            <consortium name="US DOE Joint Genome Institute"/>
            <person name="Lucas S."/>
            <person name="Copeland A."/>
            <person name="Lapidus A."/>
            <person name="Glavina del Rio T."/>
            <person name="Tice H."/>
            <person name="Bruce D."/>
            <person name="Goodwin L."/>
            <person name="Pitluck S."/>
            <person name="Chertkov O."/>
            <person name="Brettin T."/>
            <person name="Detter J.C."/>
            <person name="Han C."/>
            <person name="Schmutz J."/>
            <person name="Larimer F."/>
            <person name="Land M."/>
            <person name="Hauser L."/>
            <person name="Kyrpides N."/>
            <person name="Ovchinnikova G."/>
            <person name="Noll K."/>
        </authorList>
    </citation>
    <scope>NUCLEOTIDE SEQUENCE [LARGE SCALE GENOMIC DNA]</scope>
    <source>
        <strain evidence="17">ATCC BAA-1733 / DSM 21960 / TBF 19.5.1</strain>
    </source>
</reference>
<dbReference type="GO" id="GO:0045259">
    <property type="term" value="C:proton-transporting ATP synthase complex"/>
    <property type="evidence" value="ECO:0007669"/>
    <property type="project" value="UniProtKB-KW"/>
</dbReference>
<evidence type="ECO:0000313" key="16">
    <source>
        <dbReference type="EMBL" id="ACR78947.1"/>
    </source>
</evidence>
<dbReference type="PANTHER" id="PTHR33445:SF1">
    <property type="entry name" value="ATP SYNTHASE SUBUNIT B"/>
    <property type="match status" value="1"/>
</dbReference>
<evidence type="ECO:0000256" key="1">
    <source>
        <dbReference type="ARBA" id="ARBA00005513"/>
    </source>
</evidence>
<dbReference type="PANTHER" id="PTHR33445">
    <property type="entry name" value="ATP SYNTHASE SUBUNIT B', CHLOROPLASTIC"/>
    <property type="match status" value="1"/>
</dbReference>
<dbReference type="CDD" id="cd06503">
    <property type="entry name" value="ATP-synt_Fo_b"/>
    <property type="match status" value="1"/>
</dbReference>
<dbReference type="InterPro" id="IPR005864">
    <property type="entry name" value="ATP_synth_F0_bsu_bac"/>
</dbReference>
<dbReference type="GO" id="GO:0046961">
    <property type="term" value="F:proton-transporting ATPase activity, rotational mechanism"/>
    <property type="evidence" value="ECO:0007669"/>
    <property type="project" value="TreeGrafter"/>
</dbReference>
<evidence type="ECO:0000256" key="3">
    <source>
        <dbReference type="ARBA" id="ARBA00022475"/>
    </source>
</evidence>
<keyword evidence="7 13" id="KW-1133">Transmembrane helix</keyword>
<evidence type="ECO:0000256" key="4">
    <source>
        <dbReference type="ARBA" id="ARBA00022547"/>
    </source>
</evidence>
<protein>
    <recommendedName>
        <fullName evidence="13">ATP synthase subunit b</fullName>
    </recommendedName>
    <alternativeName>
        <fullName evidence="13">ATP synthase F(0) sector subunit b</fullName>
    </alternativeName>
    <alternativeName>
        <fullName evidence="13">ATPase subunit I</fullName>
    </alternativeName>
    <alternativeName>
        <fullName evidence="13">F-type ATPase subunit b</fullName>
        <shortName evidence="13">F-ATPase subunit b</shortName>
    </alternativeName>
</protein>
<comment type="function">
    <text evidence="11 13">F(1)F(0) ATP synthase produces ATP from ADP in the presence of a proton or sodium gradient. F-type ATPases consist of two structural domains, F(1) containing the extramembraneous catalytic core and F(0) containing the membrane proton channel, linked together by a central stalk and a peripheral stalk. During catalysis, ATP synthesis in the catalytic domain of F(1) is coupled via a rotary mechanism of the central stalk subunits to proton translocation.</text>
</comment>
<evidence type="ECO:0000313" key="17">
    <source>
        <dbReference type="Proteomes" id="UP000002382"/>
    </source>
</evidence>
<dbReference type="InterPro" id="IPR050059">
    <property type="entry name" value="ATP_synthase_B_chain"/>
</dbReference>
<dbReference type="GO" id="GO:0005886">
    <property type="term" value="C:plasma membrane"/>
    <property type="evidence" value="ECO:0007669"/>
    <property type="project" value="UniProtKB-SubCell"/>
</dbReference>
<evidence type="ECO:0000256" key="10">
    <source>
        <dbReference type="ARBA" id="ARBA00023310"/>
    </source>
</evidence>
<evidence type="ECO:0000256" key="9">
    <source>
        <dbReference type="ARBA" id="ARBA00023136"/>
    </source>
</evidence>
<keyword evidence="15" id="KW-0175">Coiled coil</keyword>
<keyword evidence="4 13" id="KW-0138">CF(0)</keyword>
<keyword evidence="10 13" id="KW-0066">ATP synthesis</keyword>
<keyword evidence="8 13" id="KW-0406">Ion transport</keyword>
<keyword evidence="5 13" id="KW-0812">Transmembrane</keyword>
<keyword evidence="2 13" id="KW-0813">Transport</keyword>
<dbReference type="HAMAP" id="MF_01398">
    <property type="entry name" value="ATP_synth_b_bprime"/>
    <property type="match status" value="1"/>
</dbReference>
<proteinExistence type="inferred from homology"/>
<gene>
    <name evidence="13" type="primary">atpF</name>
    <name evidence="16" type="ordered locus">Kole_0222</name>
</gene>
<evidence type="ECO:0000256" key="14">
    <source>
        <dbReference type="RuleBase" id="RU003848"/>
    </source>
</evidence>
<keyword evidence="13" id="KW-0997">Cell inner membrane</keyword>
<dbReference type="Pfam" id="PF00430">
    <property type="entry name" value="ATP-synt_B"/>
    <property type="match status" value="1"/>
</dbReference>
<evidence type="ECO:0000256" key="12">
    <source>
        <dbReference type="ARBA" id="ARBA00037847"/>
    </source>
</evidence>
<dbReference type="NCBIfam" id="TIGR01144">
    <property type="entry name" value="ATP_synt_b"/>
    <property type="match status" value="1"/>
</dbReference>
<evidence type="ECO:0000256" key="5">
    <source>
        <dbReference type="ARBA" id="ARBA00022692"/>
    </source>
</evidence>
<sequence>MIELNLTSLIQLLNFLVLLFVLKKLLFDKFFDIIEERQNMIKSELTEAEKLRKEAEAYREKYRIEMENARKKSQEIIANAERQAEEIIKTAKENAQREAVRIMESAEAQIAQEKEKALKQLQATVITTAVEIAAKFLGKEMDEAMKRQYAQRILRSLGDEK</sequence>
<keyword evidence="9 13" id="KW-0472">Membrane</keyword>
<reference evidence="16 17" key="2">
    <citation type="journal article" date="2011" name="J. Bacteriol.">
        <title>Genome Sequence of Kosmotoga olearia Strain TBF 19.5.1, a Thermophilic Bacterium with a Wide Growth Temperature Range, Isolated from the Troll B Oil Platform in the North Sea.</title>
        <authorList>
            <person name="Swithers K.S."/>
            <person name="Dipippo J.L."/>
            <person name="Bruce D.C."/>
            <person name="Detter C."/>
            <person name="Tapia R."/>
            <person name="Han S."/>
            <person name="Goodwin L.A."/>
            <person name="Han J."/>
            <person name="Woyke T."/>
            <person name="Pitluck S."/>
            <person name="Pennacchio L."/>
            <person name="Nolan M."/>
            <person name="Mikhailova N."/>
            <person name="Land M.L."/>
            <person name="Nesbo C.L."/>
            <person name="Gogarten J.P."/>
            <person name="Noll K.M."/>
        </authorList>
    </citation>
    <scope>NUCLEOTIDE SEQUENCE [LARGE SCALE GENOMIC DNA]</scope>
    <source>
        <strain evidence="17">ATCC BAA-1733 / DSM 21960 / TBF 19.5.1</strain>
    </source>
</reference>
<evidence type="ECO:0000256" key="2">
    <source>
        <dbReference type="ARBA" id="ARBA00022448"/>
    </source>
</evidence>
<comment type="subunit">
    <text evidence="13">F-type ATPases have 2 components, F(1) - the catalytic core - and F(0) - the membrane proton channel. F(1) has five subunits: alpha(3), beta(3), gamma(1), delta(1), epsilon(1). F(0) has three main subunits: a(1), b(2) and c(10-14). The alpha and beta chains form an alternating ring which encloses part of the gamma chain. F(1) is attached to F(0) by a central stalk formed by the gamma and epsilon chains, while a peripheral stalk is formed by the delta and b chains.</text>
</comment>
<dbReference type="AlphaFoldDB" id="C5CIV8"/>
<dbReference type="InterPro" id="IPR028987">
    <property type="entry name" value="ATP_synth_B-like_membr_sf"/>
</dbReference>
<dbReference type="eggNOG" id="COG0711">
    <property type="taxonomic scope" value="Bacteria"/>
</dbReference>
<comment type="subcellular location">
    <subcellularLocation>
        <location evidence="13">Cell inner membrane</location>
        <topology evidence="13">Single-pass membrane protein</topology>
    </subcellularLocation>
    <subcellularLocation>
        <location evidence="12">Endomembrane system</location>
        <topology evidence="12">Single-pass membrane protein</topology>
    </subcellularLocation>
</comment>
<dbReference type="SUPFAM" id="SSF81573">
    <property type="entry name" value="F1F0 ATP synthase subunit B, membrane domain"/>
    <property type="match status" value="1"/>
</dbReference>
<evidence type="ECO:0000256" key="11">
    <source>
        <dbReference type="ARBA" id="ARBA00025198"/>
    </source>
</evidence>
<organism evidence="16 17">
    <name type="scientific">Kosmotoga olearia (strain ATCC BAA-1733 / DSM 21960 / TBF 19.5.1)</name>
    <dbReference type="NCBI Taxonomy" id="521045"/>
    <lineage>
        <taxon>Bacteria</taxon>
        <taxon>Thermotogati</taxon>
        <taxon>Thermotogota</taxon>
        <taxon>Thermotogae</taxon>
        <taxon>Kosmotogales</taxon>
        <taxon>Kosmotogaceae</taxon>
        <taxon>Kosmotoga</taxon>
    </lineage>
</organism>
<dbReference type="Gene3D" id="1.20.5.620">
    <property type="entry name" value="F1F0 ATP synthase subunit B, membrane domain"/>
    <property type="match status" value="1"/>
</dbReference>
<dbReference type="HOGENOM" id="CLU_079215_4_5_0"/>
<dbReference type="Proteomes" id="UP000002382">
    <property type="component" value="Chromosome"/>
</dbReference>
<dbReference type="RefSeq" id="WP_012744734.1">
    <property type="nucleotide sequence ID" value="NC_012785.1"/>
</dbReference>
<dbReference type="InterPro" id="IPR002146">
    <property type="entry name" value="ATP_synth_b/b'su_bac/chlpt"/>
</dbReference>
<comment type="similarity">
    <text evidence="1 13 14">Belongs to the ATPase B chain family.</text>
</comment>
<keyword evidence="6 13" id="KW-0375">Hydrogen ion transport</keyword>
<dbReference type="EMBL" id="CP001634">
    <property type="protein sequence ID" value="ACR78947.1"/>
    <property type="molecule type" value="Genomic_DNA"/>
</dbReference>
<dbReference type="KEGG" id="kol:Kole_0222"/>
<dbReference type="GO" id="GO:0012505">
    <property type="term" value="C:endomembrane system"/>
    <property type="evidence" value="ECO:0007669"/>
    <property type="project" value="UniProtKB-SubCell"/>
</dbReference>
<evidence type="ECO:0000256" key="7">
    <source>
        <dbReference type="ARBA" id="ARBA00022989"/>
    </source>
</evidence>
<keyword evidence="3 13" id="KW-1003">Cell membrane</keyword>
<keyword evidence="17" id="KW-1185">Reference proteome</keyword>
<evidence type="ECO:0000256" key="6">
    <source>
        <dbReference type="ARBA" id="ARBA00022781"/>
    </source>
</evidence>
<evidence type="ECO:0000256" key="8">
    <source>
        <dbReference type="ARBA" id="ARBA00023065"/>
    </source>
</evidence>
<comment type="function">
    <text evidence="13">Component of the F(0) channel, it forms part of the peripheral stalk, linking F(1) to F(0).</text>
</comment>
<evidence type="ECO:0000256" key="15">
    <source>
        <dbReference type="SAM" id="Coils"/>
    </source>
</evidence>
<dbReference type="GO" id="GO:0046933">
    <property type="term" value="F:proton-transporting ATP synthase activity, rotational mechanism"/>
    <property type="evidence" value="ECO:0007669"/>
    <property type="project" value="UniProtKB-UniRule"/>
</dbReference>
<name>C5CIV8_KOSOT</name>
<feature type="coiled-coil region" evidence="15">
    <location>
        <begin position="34"/>
        <end position="123"/>
    </location>
</feature>
<accession>C5CIV8</accession>
<dbReference type="STRING" id="521045.Kole_0222"/>